<proteinExistence type="predicted"/>
<reference evidence="1 2" key="1">
    <citation type="journal article" date="2012" name="J. Bacteriol.">
        <title>Genome sequence of deep-sea manganese-oxidizing bacterium Marinobacter manganoxydans MnI7-9.</title>
        <authorList>
            <person name="Wang H."/>
            <person name="Li H."/>
            <person name="Shao Z."/>
            <person name="Liao S."/>
            <person name="Johnstone L."/>
            <person name="Rensing C."/>
            <person name="Wang G."/>
        </authorList>
    </citation>
    <scope>NUCLEOTIDE SEQUENCE [LARGE SCALE GENOMIC DNA]</scope>
    <source>
        <strain evidence="1 2">MnI7-9</strain>
    </source>
</reference>
<protein>
    <recommendedName>
        <fullName evidence="3">DUF4276 family protein</fullName>
    </recommendedName>
</protein>
<dbReference type="Proteomes" id="UP000003208">
    <property type="component" value="Unassembled WGS sequence"/>
</dbReference>
<name>G6YN65_9GAMM</name>
<sequence length="49" mass="5481">KRILKEIPEYDKVTSGVSVAAHIGLDALRASCKHFDEWVSRLEKLGGKE</sequence>
<dbReference type="EMBL" id="AGTR01000006">
    <property type="protein sequence ID" value="EHJ06394.1"/>
    <property type="molecule type" value="Genomic_DNA"/>
</dbReference>
<gene>
    <name evidence="1" type="ORF">KYE_01341</name>
</gene>
<dbReference type="PATRIC" id="fig|1094979.3.peg.250"/>
<evidence type="ECO:0008006" key="3">
    <source>
        <dbReference type="Google" id="ProtNLM"/>
    </source>
</evidence>
<dbReference type="InterPro" id="IPR025455">
    <property type="entry name" value="DUF4276"/>
</dbReference>
<feature type="non-terminal residue" evidence="1">
    <location>
        <position position="1"/>
    </location>
</feature>
<dbReference type="AlphaFoldDB" id="G6YN65"/>
<keyword evidence="2" id="KW-1185">Reference proteome</keyword>
<organism evidence="1 2">
    <name type="scientific">Marinobacter manganoxydans MnI7-9</name>
    <dbReference type="NCBI Taxonomy" id="1094979"/>
    <lineage>
        <taxon>Bacteria</taxon>
        <taxon>Pseudomonadati</taxon>
        <taxon>Pseudomonadota</taxon>
        <taxon>Gammaproteobacteria</taxon>
        <taxon>Pseudomonadales</taxon>
        <taxon>Marinobacteraceae</taxon>
        <taxon>Marinobacter</taxon>
    </lineage>
</organism>
<dbReference type="Pfam" id="PF14103">
    <property type="entry name" value="DUF4276"/>
    <property type="match status" value="1"/>
</dbReference>
<evidence type="ECO:0000313" key="2">
    <source>
        <dbReference type="Proteomes" id="UP000003208"/>
    </source>
</evidence>
<evidence type="ECO:0000313" key="1">
    <source>
        <dbReference type="EMBL" id="EHJ06394.1"/>
    </source>
</evidence>
<accession>G6YN65</accession>